<comment type="caution">
    <text evidence="1">The sequence shown here is derived from an EMBL/GenBank/DDBJ whole genome shotgun (WGS) entry which is preliminary data.</text>
</comment>
<evidence type="ECO:0000313" key="3">
    <source>
        <dbReference type="Proteomes" id="UP000663828"/>
    </source>
</evidence>
<dbReference type="AlphaFoldDB" id="A0A814VL09"/>
<organism evidence="1 3">
    <name type="scientific">Adineta ricciae</name>
    <name type="common">Rotifer</name>
    <dbReference type="NCBI Taxonomy" id="249248"/>
    <lineage>
        <taxon>Eukaryota</taxon>
        <taxon>Metazoa</taxon>
        <taxon>Spiralia</taxon>
        <taxon>Gnathifera</taxon>
        <taxon>Rotifera</taxon>
        <taxon>Eurotatoria</taxon>
        <taxon>Bdelloidea</taxon>
        <taxon>Adinetida</taxon>
        <taxon>Adinetidae</taxon>
        <taxon>Adineta</taxon>
    </lineage>
</organism>
<evidence type="ECO:0000313" key="2">
    <source>
        <dbReference type="EMBL" id="CAF1332909.1"/>
    </source>
</evidence>
<name>A0A814VL09_ADIRI</name>
<dbReference type="EMBL" id="CAJNOR010001724">
    <property type="protein sequence ID" value="CAF1189493.1"/>
    <property type="molecule type" value="Genomic_DNA"/>
</dbReference>
<gene>
    <name evidence="2" type="ORF">EDS130_LOCUS32291</name>
    <name evidence="1" type="ORF">XAT740_LOCUS23031</name>
</gene>
<protein>
    <submittedName>
        <fullName evidence="1">Uncharacterized protein</fullName>
    </submittedName>
</protein>
<evidence type="ECO:0000313" key="1">
    <source>
        <dbReference type="EMBL" id="CAF1189493.1"/>
    </source>
</evidence>
<dbReference type="Proteomes" id="UP000663828">
    <property type="component" value="Unassembled WGS sequence"/>
</dbReference>
<proteinExistence type="predicted"/>
<sequence length="166" mass="19299">MAQEIRWRTTMNDYIVVWLFESNQVGTKSEINQLVPPTNTLKIFPQSNDCIDYIQQAVNENVILVISDFFIPEVLPESVYDQFHEDIHLVEETAIPVSILSSQAVSTADLNTLDPSLMYSQILKEILLESNDNEQARRAFLQLCREQYIDNERELGIIDQFEHDYE</sequence>
<keyword evidence="3" id="KW-1185">Reference proteome</keyword>
<dbReference type="OrthoDB" id="10058761at2759"/>
<reference evidence="1" key="1">
    <citation type="submission" date="2021-02" db="EMBL/GenBank/DDBJ databases">
        <authorList>
            <person name="Nowell W R."/>
        </authorList>
    </citation>
    <scope>NUCLEOTIDE SEQUENCE</scope>
</reference>
<accession>A0A814VL09</accession>
<dbReference type="EMBL" id="CAJNOJ010000246">
    <property type="protein sequence ID" value="CAF1332909.1"/>
    <property type="molecule type" value="Genomic_DNA"/>
</dbReference>
<dbReference type="Proteomes" id="UP000663852">
    <property type="component" value="Unassembled WGS sequence"/>
</dbReference>